<comment type="function">
    <text evidence="15">Acts as a processive, ATP-dependent zinc metallopeptidase for both cytoplasmic and membrane proteins. Plays a role in the quality control of integral membrane proteins.</text>
</comment>
<reference evidence="19 20" key="1">
    <citation type="submission" date="2018-10" db="EMBL/GenBank/DDBJ databases">
        <title>Genomic Encyclopedia of Archaeal and Bacterial Type Strains, Phase II (KMG-II): from individual species to whole genera.</title>
        <authorList>
            <person name="Goeker M."/>
        </authorList>
    </citation>
    <scope>NUCLEOTIDE SEQUENCE [LARGE SCALE GENOMIC DNA]</scope>
    <source>
        <strain evidence="19 20">ATCC 29870</strain>
    </source>
</reference>
<dbReference type="Gene3D" id="1.20.58.760">
    <property type="entry name" value="Peptidase M41"/>
    <property type="match status" value="1"/>
</dbReference>
<keyword evidence="13 15" id="KW-0472">Membrane</keyword>
<feature type="binding site" evidence="15">
    <location>
        <position position="473"/>
    </location>
    <ligand>
        <name>Zn(2+)</name>
        <dbReference type="ChEBI" id="CHEBI:29105"/>
        <note>catalytic</note>
    </ligand>
</feature>
<comment type="caution">
    <text evidence="19">The sequence shown here is derived from an EMBL/GenBank/DDBJ whole genome shotgun (WGS) entry which is preliminary data.</text>
</comment>
<dbReference type="CDD" id="cd19501">
    <property type="entry name" value="RecA-like_FtsH"/>
    <property type="match status" value="1"/>
</dbReference>
<keyword evidence="12 15" id="KW-0482">Metalloprotease</keyword>
<dbReference type="InterPro" id="IPR037219">
    <property type="entry name" value="Peptidase_M41-like"/>
</dbReference>
<evidence type="ECO:0000256" key="4">
    <source>
        <dbReference type="ARBA" id="ARBA00022670"/>
    </source>
</evidence>
<dbReference type="InterPro" id="IPR003959">
    <property type="entry name" value="ATPase_AAA_core"/>
</dbReference>
<evidence type="ECO:0000313" key="19">
    <source>
        <dbReference type="EMBL" id="RMA78538.1"/>
    </source>
</evidence>
<dbReference type="FunFam" id="1.10.8.60:FF:000001">
    <property type="entry name" value="ATP-dependent zinc metalloprotease FtsH"/>
    <property type="match status" value="1"/>
</dbReference>
<feature type="transmembrane region" description="Helical" evidence="15">
    <location>
        <begin position="16"/>
        <end position="38"/>
    </location>
</feature>
<comment type="subunit">
    <text evidence="15">Homohexamer.</text>
</comment>
<gene>
    <name evidence="15" type="primary">ftsH</name>
    <name evidence="19" type="ORF">JN00_0368</name>
</gene>
<keyword evidence="9 15" id="KW-0862">Zinc</keyword>
<comment type="similarity">
    <text evidence="2 15">In the C-terminal section; belongs to the peptidase M41 family.</text>
</comment>
<dbReference type="GO" id="GO:0006508">
    <property type="term" value="P:proteolysis"/>
    <property type="evidence" value="ECO:0007669"/>
    <property type="project" value="UniProtKB-KW"/>
</dbReference>
<evidence type="ECO:0000256" key="10">
    <source>
        <dbReference type="ARBA" id="ARBA00022840"/>
    </source>
</evidence>
<dbReference type="OrthoDB" id="9809379at2"/>
<dbReference type="RefSeq" id="WP_121940841.1">
    <property type="nucleotide sequence ID" value="NZ_CP137846.1"/>
</dbReference>
<dbReference type="EMBL" id="REFI01000007">
    <property type="protein sequence ID" value="RMA78538.1"/>
    <property type="molecule type" value="Genomic_DNA"/>
</dbReference>
<dbReference type="Proteomes" id="UP000267246">
    <property type="component" value="Unassembled WGS sequence"/>
</dbReference>
<keyword evidence="10 15" id="KW-0067">ATP-binding</keyword>
<accession>A0A3M0A6V2</accession>
<evidence type="ECO:0000256" key="16">
    <source>
        <dbReference type="RuleBase" id="RU003651"/>
    </source>
</evidence>
<dbReference type="FunFam" id="1.20.58.760:FF:000001">
    <property type="entry name" value="ATP-dependent zinc metalloprotease FtsH"/>
    <property type="match status" value="1"/>
</dbReference>
<comment type="cofactor">
    <cofactor evidence="15">
        <name>Zn(2+)</name>
        <dbReference type="ChEBI" id="CHEBI:29105"/>
    </cofactor>
    <text evidence="15">Binds 1 zinc ion per subunit.</text>
</comment>
<feature type="active site" evidence="15">
    <location>
        <position position="470"/>
    </location>
</feature>
<feature type="compositionally biased region" description="Basic and acidic residues" evidence="17">
    <location>
        <begin position="708"/>
        <end position="734"/>
    </location>
</feature>
<dbReference type="SMART" id="SM00382">
    <property type="entry name" value="AAA"/>
    <property type="match status" value="1"/>
</dbReference>
<dbReference type="PANTHER" id="PTHR23076:SF97">
    <property type="entry name" value="ATP-DEPENDENT ZINC METALLOPROTEASE YME1L1"/>
    <property type="match status" value="1"/>
</dbReference>
<evidence type="ECO:0000256" key="13">
    <source>
        <dbReference type="ARBA" id="ARBA00023136"/>
    </source>
</evidence>
<keyword evidence="3 15" id="KW-1003">Cell membrane</keyword>
<evidence type="ECO:0000256" key="3">
    <source>
        <dbReference type="ARBA" id="ARBA00022475"/>
    </source>
</evidence>
<dbReference type="NCBIfam" id="TIGR01241">
    <property type="entry name" value="FtsH_fam"/>
    <property type="match status" value="1"/>
</dbReference>
<keyword evidence="6 15" id="KW-0479">Metal-binding</keyword>
<keyword evidence="7 15" id="KW-0547">Nucleotide-binding</keyword>
<dbReference type="InterPro" id="IPR005936">
    <property type="entry name" value="FtsH"/>
</dbReference>
<dbReference type="HAMAP" id="MF_01458">
    <property type="entry name" value="FtsH"/>
    <property type="match status" value="1"/>
</dbReference>
<protein>
    <recommendedName>
        <fullName evidence="15">ATP-dependent zinc metalloprotease FtsH</fullName>
        <ecNumber evidence="15">3.4.24.-</ecNumber>
    </recommendedName>
</protein>
<comment type="subcellular location">
    <subcellularLocation>
        <location evidence="15">Cell membrane</location>
        <topology evidence="15">Multi-pass membrane protein</topology>
        <orientation evidence="15">Cytoplasmic side</orientation>
    </subcellularLocation>
    <subcellularLocation>
        <location evidence="1">Membrane</location>
    </subcellularLocation>
</comment>
<evidence type="ECO:0000256" key="1">
    <source>
        <dbReference type="ARBA" id="ARBA00004370"/>
    </source>
</evidence>
<feature type="region of interest" description="Disordered" evidence="17">
    <location>
        <begin position="708"/>
        <end position="746"/>
    </location>
</feature>
<feature type="binding site" evidence="15">
    <location>
        <position position="547"/>
    </location>
    <ligand>
        <name>Zn(2+)</name>
        <dbReference type="ChEBI" id="CHEBI:29105"/>
        <note>catalytic</note>
    </ligand>
</feature>
<dbReference type="Gene3D" id="3.40.50.300">
    <property type="entry name" value="P-loop containing nucleotide triphosphate hydrolases"/>
    <property type="match status" value="1"/>
</dbReference>
<dbReference type="GO" id="GO:0004222">
    <property type="term" value="F:metalloendopeptidase activity"/>
    <property type="evidence" value="ECO:0007669"/>
    <property type="project" value="InterPro"/>
</dbReference>
<dbReference type="Gene3D" id="1.10.8.60">
    <property type="match status" value="1"/>
</dbReference>
<keyword evidence="20" id="KW-1185">Reference proteome</keyword>
<evidence type="ECO:0000256" key="11">
    <source>
        <dbReference type="ARBA" id="ARBA00022989"/>
    </source>
</evidence>
<evidence type="ECO:0000256" key="7">
    <source>
        <dbReference type="ARBA" id="ARBA00022741"/>
    </source>
</evidence>
<evidence type="ECO:0000256" key="14">
    <source>
        <dbReference type="ARBA" id="ARBA00061570"/>
    </source>
</evidence>
<dbReference type="InterPro" id="IPR003593">
    <property type="entry name" value="AAA+_ATPase"/>
</dbReference>
<organism evidence="19 20">
    <name type="scientific">Metamycoplasma subdolum</name>
    <dbReference type="NCBI Taxonomy" id="92407"/>
    <lineage>
        <taxon>Bacteria</taxon>
        <taxon>Bacillati</taxon>
        <taxon>Mycoplasmatota</taxon>
        <taxon>Mycoplasmoidales</taxon>
        <taxon>Metamycoplasmataceae</taxon>
        <taxon>Metamycoplasma</taxon>
    </lineage>
</organism>
<dbReference type="GO" id="GO:0051301">
    <property type="term" value="P:cell division"/>
    <property type="evidence" value="ECO:0007669"/>
    <property type="project" value="UniProtKB-KW"/>
</dbReference>
<keyword evidence="19" id="KW-0131">Cell cycle</keyword>
<evidence type="ECO:0000256" key="6">
    <source>
        <dbReference type="ARBA" id="ARBA00022723"/>
    </source>
</evidence>
<keyword evidence="8 15" id="KW-0378">Hydrolase</keyword>
<dbReference type="SUPFAM" id="SSF140990">
    <property type="entry name" value="FtsH protease domain-like"/>
    <property type="match status" value="1"/>
</dbReference>
<dbReference type="GO" id="GO:0005524">
    <property type="term" value="F:ATP binding"/>
    <property type="evidence" value="ECO:0007669"/>
    <property type="project" value="UniProtKB-UniRule"/>
</dbReference>
<feature type="binding site" evidence="15">
    <location>
        <begin position="247"/>
        <end position="254"/>
    </location>
    <ligand>
        <name>ATP</name>
        <dbReference type="ChEBI" id="CHEBI:30616"/>
    </ligand>
</feature>
<comment type="similarity">
    <text evidence="16">Belongs to the AAA ATPase family.</text>
</comment>
<comment type="similarity">
    <text evidence="14 15">In the central section; belongs to the AAA ATPase family.</text>
</comment>
<dbReference type="AlphaFoldDB" id="A0A3M0A6V2"/>
<dbReference type="Pfam" id="PF00004">
    <property type="entry name" value="AAA"/>
    <property type="match status" value="1"/>
</dbReference>
<evidence type="ECO:0000313" key="20">
    <source>
        <dbReference type="Proteomes" id="UP000267246"/>
    </source>
</evidence>
<sequence length="746" mass="82727">MENNEPKERKGFKFKYIWIIIAVIFAAILIYTIVNHFLTTITANSNMWEIKQVIEKAKQSTADGSYVLSIVRDPYNNLLKVTARLNDVEWNAINPMLILGQHGYINLTLTSFAGEAEYTLLVNGIPNFWDSLKAPAGMEQGIISSVSIPREGLGEKIIRVISFMAPIIIGLLFIYLLFFRHSPFGAAGLGLDNKSLAQKIKTNTTFDDVAGNEEVKEEIKELVDYLKNPKKYQAAGARIPKGILLGGPPGTGKTLLAKATAGEANVPFFFISASNFVEMFVGLGAKRVRDMFADARKNAPAIIFIDELDAVGRSRGAGIGGGNDEREQTLNQILVEMDGIKENSGILIIAATNRTDVLDPALTRPGRFDRIITVGLPDVKERESILKLHAKGKRISPNVNFALVARRTPGFSGAQLENVINEASLLSVRERTNVITLDQIDEAIDRVIAGPAKKSRTISEKENIAVAYHEAGHAVVGLKLKGGNKVQKITIIPRGQAGGYNLMMPEEEKYNHTKSELIAMITSFMGGRCAEAIIYGENNISTGASDDIAKATRIARRMVTEWGMSALGPIKYEEDASTPFLGRDYMKNSSFSNKIGQEIDLEIRKIIISSQITATKIIKENLQLLELIKQALIIKETIVAEDIEYIEKNLKLPEDIAKTKEELKGEYSTMDFDKLFSEVTSDKSKEDSAVNTWIDELKAIEETKAEIEKDKRFTQKSESESKSQTKKDNKTEKKISKRKSNKKEDK</sequence>
<dbReference type="PROSITE" id="PS00674">
    <property type="entry name" value="AAA"/>
    <property type="match status" value="1"/>
</dbReference>
<dbReference type="GO" id="GO:0005886">
    <property type="term" value="C:plasma membrane"/>
    <property type="evidence" value="ECO:0007669"/>
    <property type="project" value="UniProtKB-SubCell"/>
</dbReference>
<evidence type="ECO:0000256" key="15">
    <source>
        <dbReference type="HAMAP-Rule" id="MF_01458"/>
    </source>
</evidence>
<keyword evidence="5 15" id="KW-0812">Transmembrane</keyword>
<dbReference type="InterPro" id="IPR003960">
    <property type="entry name" value="ATPase_AAA_CS"/>
</dbReference>
<dbReference type="Pfam" id="PF17862">
    <property type="entry name" value="AAA_lid_3"/>
    <property type="match status" value="1"/>
</dbReference>
<keyword evidence="4 15" id="KW-0645">Protease</keyword>
<evidence type="ECO:0000256" key="12">
    <source>
        <dbReference type="ARBA" id="ARBA00023049"/>
    </source>
</evidence>
<proteinExistence type="inferred from homology"/>
<dbReference type="InterPro" id="IPR041569">
    <property type="entry name" value="AAA_lid_3"/>
</dbReference>
<dbReference type="Pfam" id="PF01434">
    <property type="entry name" value="Peptidase_M41"/>
    <property type="match status" value="1"/>
</dbReference>
<feature type="transmembrane region" description="Helical" evidence="15">
    <location>
        <begin position="157"/>
        <end position="178"/>
    </location>
</feature>
<evidence type="ECO:0000256" key="8">
    <source>
        <dbReference type="ARBA" id="ARBA00022801"/>
    </source>
</evidence>
<name>A0A3M0A6V2_9BACT</name>
<evidence type="ECO:0000259" key="18">
    <source>
        <dbReference type="SMART" id="SM00382"/>
    </source>
</evidence>
<dbReference type="GO" id="GO:0004176">
    <property type="term" value="F:ATP-dependent peptidase activity"/>
    <property type="evidence" value="ECO:0007669"/>
    <property type="project" value="InterPro"/>
</dbReference>
<dbReference type="InterPro" id="IPR027417">
    <property type="entry name" value="P-loop_NTPase"/>
</dbReference>
<keyword evidence="11 15" id="KW-1133">Transmembrane helix</keyword>
<dbReference type="InterPro" id="IPR000642">
    <property type="entry name" value="Peptidase_M41"/>
</dbReference>
<feature type="domain" description="AAA+ ATPase" evidence="18">
    <location>
        <begin position="239"/>
        <end position="378"/>
    </location>
</feature>
<feature type="binding site" evidence="15">
    <location>
        <position position="469"/>
    </location>
    <ligand>
        <name>Zn(2+)</name>
        <dbReference type="ChEBI" id="CHEBI:29105"/>
        <note>catalytic</note>
    </ligand>
</feature>
<feature type="compositionally biased region" description="Basic residues" evidence="17">
    <location>
        <begin position="735"/>
        <end position="746"/>
    </location>
</feature>
<dbReference type="GO" id="GO:0008270">
    <property type="term" value="F:zinc ion binding"/>
    <property type="evidence" value="ECO:0007669"/>
    <property type="project" value="UniProtKB-UniRule"/>
</dbReference>
<dbReference type="SUPFAM" id="SSF52540">
    <property type="entry name" value="P-loop containing nucleoside triphosphate hydrolases"/>
    <property type="match status" value="1"/>
</dbReference>
<keyword evidence="19" id="KW-0132">Cell division</keyword>
<dbReference type="PANTHER" id="PTHR23076">
    <property type="entry name" value="METALLOPROTEASE M41 FTSH"/>
    <property type="match status" value="1"/>
</dbReference>
<evidence type="ECO:0000256" key="17">
    <source>
        <dbReference type="SAM" id="MobiDB-lite"/>
    </source>
</evidence>
<evidence type="ECO:0000256" key="5">
    <source>
        <dbReference type="ARBA" id="ARBA00022692"/>
    </source>
</evidence>
<dbReference type="GO" id="GO:0016887">
    <property type="term" value="F:ATP hydrolysis activity"/>
    <property type="evidence" value="ECO:0007669"/>
    <property type="project" value="UniProtKB-UniRule"/>
</dbReference>
<dbReference type="EC" id="3.4.24.-" evidence="15"/>
<evidence type="ECO:0000256" key="2">
    <source>
        <dbReference type="ARBA" id="ARBA00010044"/>
    </source>
</evidence>
<dbReference type="FunFam" id="3.40.50.300:FF:000001">
    <property type="entry name" value="ATP-dependent zinc metalloprotease FtsH"/>
    <property type="match status" value="1"/>
</dbReference>
<dbReference type="GO" id="GO:0030163">
    <property type="term" value="P:protein catabolic process"/>
    <property type="evidence" value="ECO:0007669"/>
    <property type="project" value="UniProtKB-UniRule"/>
</dbReference>
<evidence type="ECO:0000256" key="9">
    <source>
        <dbReference type="ARBA" id="ARBA00022833"/>
    </source>
</evidence>